<proteinExistence type="inferred from homology"/>
<dbReference type="PRINTS" id="PR00080">
    <property type="entry name" value="SDRFAMILY"/>
</dbReference>
<reference evidence="2" key="1">
    <citation type="submission" date="2022-07" db="EMBL/GenBank/DDBJ databases">
        <authorList>
            <person name="Trinca V."/>
            <person name="Uliana J.V.C."/>
            <person name="Torres T.T."/>
            <person name="Ward R.J."/>
            <person name="Monesi N."/>
        </authorList>
    </citation>
    <scope>NUCLEOTIDE SEQUENCE</scope>
    <source>
        <strain evidence="2">HSMRA1968</strain>
        <tissue evidence="2">Whole embryos</tissue>
    </source>
</reference>
<dbReference type="PANTHER" id="PTHR43313:SF36">
    <property type="entry name" value="D-BETA-HYDROXYBUTYRATE DEHYDROGENASE, MITOCHONDRIAL"/>
    <property type="match status" value="1"/>
</dbReference>
<dbReference type="EMBL" id="WJQU01000002">
    <property type="protein sequence ID" value="KAJ6641115.1"/>
    <property type="molecule type" value="Genomic_DNA"/>
</dbReference>
<gene>
    <name evidence="2" type="primary">Rdh16_1</name>
    <name evidence="2" type="ORF">Bhyg_06050</name>
</gene>
<organism evidence="2 3">
    <name type="scientific">Pseudolycoriella hygida</name>
    <dbReference type="NCBI Taxonomy" id="35572"/>
    <lineage>
        <taxon>Eukaryota</taxon>
        <taxon>Metazoa</taxon>
        <taxon>Ecdysozoa</taxon>
        <taxon>Arthropoda</taxon>
        <taxon>Hexapoda</taxon>
        <taxon>Insecta</taxon>
        <taxon>Pterygota</taxon>
        <taxon>Neoptera</taxon>
        <taxon>Endopterygota</taxon>
        <taxon>Diptera</taxon>
        <taxon>Nematocera</taxon>
        <taxon>Sciaroidea</taxon>
        <taxon>Sciaridae</taxon>
        <taxon>Pseudolycoriella</taxon>
    </lineage>
</organism>
<name>A0A9Q0S2K0_9DIPT</name>
<comment type="similarity">
    <text evidence="1">Belongs to the short-chain dehydrogenases/reductases (SDR) family.</text>
</comment>
<dbReference type="SUPFAM" id="SSF51735">
    <property type="entry name" value="NAD(P)-binding Rossmann-fold domains"/>
    <property type="match status" value="1"/>
</dbReference>
<dbReference type="PRINTS" id="PR00081">
    <property type="entry name" value="GDHRDH"/>
</dbReference>
<dbReference type="Proteomes" id="UP001151699">
    <property type="component" value="Chromosome B"/>
</dbReference>
<dbReference type="Pfam" id="PF00106">
    <property type="entry name" value="adh_short"/>
    <property type="match status" value="1"/>
</dbReference>
<evidence type="ECO:0000313" key="3">
    <source>
        <dbReference type="Proteomes" id="UP001151699"/>
    </source>
</evidence>
<sequence>MLFCGFFLISDSIVPYLSSISAYLLATVAIWQLSHLMTRKICKHLRLVPPANKAVFITGCDTGFGHLLALRLNKMRFFVIASVLDTESDGAKALKASASNSSLLRIIKVDVTKDDDFIAAKTFVDEALTKHHFQLYAVVNNAGVNITYPSEWYPNATAEDYRGNLDVNFLSIVRTCRTFLPLLRQSKGRIVNVISYASRIGFEGLSHYCASKHAAAGFTDALVNELDQFGIRVVSIEPTLYLTPMVGGNRMCREMKQQFDALSPEVHEAYGDESLEMTSRLIRILTSPPCASNELDDVIDTLVEAIRSAEPPPIIVVAPFGIRQYFWFCCEFLPRDLLYSLKSCAKRILQFANKSKN</sequence>
<protein>
    <submittedName>
        <fullName evidence="2">Retinol dehydrogenase 16</fullName>
    </submittedName>
</protein>
<evidence type="ECO:0000256" key="1">
    <source>
        <dbReference type="RuleBase" id="RU000363"/>
    </source>
</evidence>
<dbReference type="OrthoDB" id="294295at2759"/>
<accession>A0A9Q0S2K0</accession>
<dbReference type="Gene3D" id="3.40.50.720">
    <property type="entry name" value="NAD(P)-binding Rossmann-like Domain"/>
    <property type="match status" value="1"/>
</dbReference>
<dbReference type="GO" id="GO:0016491">
    <property type="term" value="F:oxidoreductase activity"/>
    <property type="evidence" value="ECO:0007669"/>
    <property type="project" value="TreeGrafter"/>
</dbReference>
<dbReference type="PANTHER" id="PTHR43313">
    <property type="entry name" value="SHORT-CHAIN DEHYDROGENASE/REDUCTASE FAMILY 9C"/>
    <property type="match status" value="1"/>
</dbReference>
<dbReference type="GO" id="GO:0008202">
    <property type="term" value="P:steroid metabolic process"/>
    <property type="evidence" value="ECO:0007669"/>
    <property type="project" value="TreeGrafter"/>
</dbReference>
<dbReference type="AlphaFoldDB" id="A0A9Q0S2K0"/>
<keyword evidence="3" id="KW-1185">Reference proteome</keyword>
<dbReference type="InterPro" id="IPR036291">
    <property type="entry name" value="NAD(P)-bd_dom_sf"/>
</dbReference>
<dbReference type="InterPro" id="IPR002347">
    <property type="entry name" value="SDR_fam"/>
</dbReference>
<evidence type="ECO:0000313" key="2">
    <source>
        <dbReference type="EMBL" id="KAJ6641115.1"/>
    </source>
</evidence>
<comment type="caution">
    <text evidence="2">The sequence shown here is derived from an EMBL/GenBank/DDBJ whole genome shotgun (WGS) entry which is preliminary data.</text>
</comment>